<dbReference type="HOGENOM" id="CLU_909230_0_0_1"/>
<evidence type="ECO:0000313" key="2">
    <source>
        <dbReference type="EMBL" id="EPS92553.1"/>
    </source>
</evidence>
<dbReference type="EMBL" id="KE504486">
    <property type="protein sequence ID" value="EPS92553.1"/>
    <property type="molecule type" value="Genomic_DNA"/>
</dbReference>
<feature type="compositionally biased region" description="Basic and acidic residues" evidence="1">
    <location>
        <begin position="252"/>
        <end position="267"/>
    </location>
</feature>
<dbReference type="AlphaFoldDB" id="S8DMJ2"/>
<feature type="compositionally biased region" description="Basic and acidic residues" evidence="1">
    <location>
        <begin position="54"/>
        <end position="63"/>
    </location>
</feature>
<feature type="compositionally biased region" description="Basic and acidic residues" evidence="1">
    <location>
        <begin position="153"/>
        <end position="170"/>
    </location>
</feature>
<keyword evidence="3" id="KW-1185">Reference proteome</keyword>
<organism evidence="2 3">
    <name type="scientific">Fomitopsis schrenkii</name>
    <name type="common">Brown rot fungus</name>
    <dbReference type="NCBI Taxonomy" id="2126942"/>
    <lineage>
        <taxon>Eukaryota</taxon>
        <taxon>Fungi</taxon>
        <taxon>Dikarya</taxon>
        <taxon>Basidiomycota</taxon>
        <taxon>Agaricomycotina</taxon>
        <taxon>Agaricomycetes</taxon>
        <taxon>Polyporales</taxon>
        <taxon>Fomitopsis</taxon>
    </lineage>
</organism>
<accession>S8DMJ2</accession>
<feature type="compositionally biased region" description="Basic and acidic residues" evidence="1">
    <location>
        <begin position="134"/>
        <end position="146"/>
    </location>
</feature>
<sequence length="320" mass="35563">MSPSNASTTRRLRSNSKAELAQQASAAEGTVKDKSTKRSKSSRSKSSGKKRKHQDSDSEGVKEEPDEFNDDDAKALKMLEKKREKALKKKEARRKGKVRDSIAALTMQEQSSDESEKSDGDVSPPKRKRIRKGRATDEQEMSSREDVDAEDQVDQRSERDHDEVAERSGGREGQGSGGVSSEDEMEDATSQSRRPPTSRRIRLDEGEANLAKSIGPPVVMPSTSPKTARARERIEAVELERRSNIKAGSKAAAKDKTPGKERSEQQKKPAWIATSVAEYNEREDHLTADEDDKLDSGGERRKDSSDEDVQVSTQIRVPRQ</sequence>
<protein>
    <submittedName>
        <fullName evidence="2">Uncharacterized protein</fullName>
    </submittedName>
</protein>
<evidence type="ECO:0000256" key="1">
    <source>
        <dbReference type="SAM" id="MobiDB-lite"/>
    </source>
</evidence>
<gene>
    <name evidence="2" type="ORF">FOMPIDRAFT_1056761</name>
</gene>
<feature type="compositionally biased region" description="Basic and acidic residues" evidence="1">
    <location>
        <begin position="229"/>
        <end position="243"/>
    </location>
</feature>
<feature type="compositionally biased region" description="Basic residues" evidence="1">
    <location>
        <begin position="37"/>
        <end position="53"/>
    </location>
</feature>
<feature type="region of interest" description="Disordered" evidence="1">
    <location>
        <begin position="1"/>
        <end position="320"/>
    </location>
</feature>
<feature type="compositionally biased region" description="Basic and acidic residues" evidence="1">
    <location>
        <begin position="279"/>
        <end position="304"/>
    </location>
</feature>
<evidence type="ECO:0000313" key="3">
    <source>
        <dbReference type="Proteomes" id="UP000015241"/>
    </source>
</evidence>
<name>S8DMJ2_FOMSC</name>
<reference evidence="2 3" key="1">
    <citation type="journal article" date="2012" name="Science">
        <title>The Paleozoic origin of enzymatic lignin decomposition reconstructed from 31 fungal genomes.</title>
        <authorList>
            <person name="Floudas D."/>
            <person name="Binder M."/>
            <person name="Riley R."/>
            <person name="Barry K."/>
            <person name="Blanchette R.A."/>
            <person name="Henrissat B."/>
            <person name="Martinez A.T."/>
            <person name="Otillar R."/>
            <person name="Spatafora J.W."/>
            <person name="Yadav J.S."/>
            <person name="Aerts A."/>
            <person name="Benoit I."/>
            <person name="Boyd A."/>
            <person name="Carlson A."/>
            <person name="Copeland A."/>
            <person name="Coutinho P.M."/>
            <person name="de Vries R.P."/>
            <person name="Ferreira P."/>
            <person name="Findley K."/>
            <person name="Foster B."/>
            <person name="Gaskell J."/>
            <person name="Glotzer D."/>
            <person name="Gorecki P."/>
            <person name="Heitman J."/>
            <person name="Hesse C."/>
            <person name="Hori C."/>
            <person name="Igarashi K."/>
            <person name="Jurgens J.A."/>
            <person name="Kallen N."/>
            <person name="Kersten P."/>
            <person name="Kohler A."/>
            <person name="Kuees U."/>
            <person name="Kumar T.K.A."/>
            <person name="Kuo A."/>
            <person name="LaButti K."/>
            <person name="Larrondo L.F."/>
            <person name="Lindquist E."/>
            <person name="Ling A."/>
            <person name="Lombard V."/>
            <person name="Lucas S."/>
            <person name="Lundell T."/>
            <person name="Martin R."/>
            <person name="McLaughlin D.J."/>
            <person name="Morgenstern I."/>
            <person name="Morin E."/>
            <person name="Murat C."/>
            <person name="Nagy L.G."/>
            <person name="Nolan M."/>
            <person name="Ohm R.A."/>
            <person name="Patyshakuliyeva A."/>
            <person name="Rokas A."/>
            <person name="Ruiz-Duenas F.J."/>
            <person name="Sabat G."/>
            <person name="Salamov A."/>
            <person name="Samejima M."/>
            <person name="Schmutz J."/>
            <person name="Slot J.C."/>
            <person name="St John F."/>
            <person name="Stenlid J."/>
            <person name="Sun H."/>
            <person name="Sun S."/>
            <person name="Syed K."/>
            <person name="Tsang A."/>
            <person name="Wiebenga A."/>
            <person name="Young D."/>
            <person name="Pisabarro A."/>
            <person name="Eastwood D.C."/>
            <person name="Martin F."/>
            <person name="Cullen D."/>
            <person name="Grigoriev I.V."/>
            <person name="Hibbett D.S."/>
        </authorList>
    </citation>
    <scope>NUCLEOTIDE SEQUENCE</scope>
    <source>
        <strain evidence="3">FP-58527</strain>
    </source>
</reference>
<dbReference type="Proteomes" id="UP000015241">
    <property type="component" value="Unassembled WGS sequence"/>
</dbReference>
<dbReference type="InParanoid" id="S8DMJ2"/>
<feature type="compositionally biased region" description="Basic residues" evidence="1">
    <location>
        <begin position="84"/>
        <end position="97"/>
    </location>
</feature>
<feature type="compositionally biased region" description="Basic and acidic residues" evidence="1">
    <location>
        <begin position="71"/>
        <end position="83"/>
    </location>
</feature>
<feature type="compositionally biased region" description="Polar residues" evidence="1">
    <location>
        <begin position="310"/>
        <end position="320"/>
    </location>
</feature>
<proteinExistence type="predicted"/>